<comment type="caution">
    <text evidence="2">The sequence shown here is derived from an EMBL/GenBank/DDBJ whole genome shotgun (WGS) entry which is preliminary data.</text>
</comment>
<protein>
    <submittedName>
        <fullName evidence="2">Uncharacterized protein</fullName>
    </submittedName>
</protein>
<keyword evidence="3" id="KW-1185">Reference proteome</keyword>
<evidence type="ECO:0000256" key="1">
    <source>
        <dbReference type="SAM" id="MobiDB-lite"/>
    </source>
</evidence>
<feature type="compositionally biased region" description="Basic and acidic residues" evidence="1">
    <location>
        <begin position="77"/>
        <end position="86"/>
    </location>
</feature>
<reference evidence="2" key="1">
    <citation type="journal article" date="2023" name="G3 (Bethesda)">
        <title>A reference genome for the long-term kleptoplast-retaining sea slug Elysia crispata morphotype clarki.</title>
        <authorList>
            <person name="Eastman K.E."/>
            <person name="Pendleton A.L."/>
            <person name="Shaikh M.A."/>
            <person name="Suttiyut T."/>
            <person name="Ogas R."/>
            <person name="Tomko P."/>
            <person name="Gavelis G."/>
            <person name="Widhalm J.R."/>
            <person name="Wisecaver J.H."/>
        </authorList>
    </citation>
    <scope>NUCLEOTIDE SEQUENCE</scope>
    <source>
        <strain evidence="2">ECLA1</strain>
    </source>
</reference>
<dbReference type="Proteomes" id="UP001283361">
    <property type="component" value="Unassembled WGS sequence"/>
</dbReference>
<evidence type="ECO:0000313" key="2">
    <source>
        <dbReference type="EMBL" id="KAK3794801.1"/>
    </source>
</evidence>
<accession>A0AAE1AX12</accession>
<gene>
    <name evidence="2" type="ORF">RRG08_054440</name>
</gene>
<evidence type="ECO:0000313" key="3">
    <source>
        <dbReference type="Proteomes" id="UP001283361"/>
    </source>
</evidence>
<organism evidence="2 3">
    <name type="scientific">Elysia crispata</name>
    <name type="common">lettuce slug</name>
    <dbReference type="NCBI Taxonomy" id="231223"/>
    <lineage>
        <taxon>Eukaryota</taxon>
        <taxon>Metazoa</taxon>
        <taxon>Spiralia</taxon>
        <taxon>Lophotrochozoa</taxon>
        <taxon>Mollusca</taxon>
        <taxon>Gastropoda</taxon>
        <taxon>Heterobranchia</taxon>
        <taxon>Euthyneura</taxon>
        <taxon>Panpulmonata</taxon>
        <taxon>Sacoglossa</taxon>
        <taxon>Placobranchoidea</taxon>
        <taxon>Plakobranchidae</taxon>
        <taxon>Elysia</taxon>
    </lineage>
</organism>
<dbReference type="EMBL" id="JAWDGP010001092">
    <property type="protein sequence ID" value="KAK3794801.1"/>
    <property type="molecule type" value="Genomic_DNA"/>
</dbReference>
<name>A0AAE1AX12_9GAST</name>
<proteinExistence type="predicted"/>
<sequence length="98" mass="10947">MIQESAQTDRCLPQSRTINGFATAITSPSIKPSNEISGVMAAGGRKTNQIEPRRWLWLRGRRRWLISKVISRPSITPREHTSDRMEMNGAATAILSPT</sequence>
<feature type="region of interest" description="Disordered" evidence="1">
    <location>
        <begin position="76"/>
        <end position="98"/>
    </location>
</feature>
<dbReference type="AlphaFoldDB" id="A0AAE1AX12"/>